<accession>A0A0B5QV47</accession>
<dbReference type="AlphaFoldDB" id="A0A0B5QV47"/>
<protein>
    <submittedName>
        <fullName evidence="1">Uncharacterized protein</fullName>
    </submittedName>
</protein>
<name>A0A0B5QV47_CLOBE</name>
<reference evidence="2" key="1">
    <citation type="submission" date="2014-12" db="EMBL/GenBank/DDBJ databases">
        <title>Genome sequence of Clostridium beijerinckii strain 59B.</title>
        <authorList>
            <person name="Little G.T."/>
            <person name="Minton N.P."/>
        </authorList>
    </citation>
    <scope>NUCLEOTIDE SEQUENCE [LARGE SCALE GENOMIC DNA]</scope>
    <source>
        <strain evidence="2">59B</strain>
    </source>
</reference>
<dbReference type="OrthoDB" id="359789at2"/>
<dbReference type="STRING" id="1520.LF65_04269"/>
<dbReference type="EMBL" id="CP010086">
    <property type="protein sequence ID" value="AJH00809.1"/>
    <property type="molecule type" value="Genomic_DNA"/>
</dbReference>
<dbReference type="Proteomes" id="UP000031866">
    <property type="component" value="Chromosome"/>
</dbReference>
<sequence length="148" mass="17261">MNDVEKDNLFYVCSLIEYIGRKTKNRRSTIVKMIGKRELERQLELAEVNHCLSFEEVSDEIIEEFDIKEGDFDSVGLCKYTVPSFQAIGKEYQRLIIDVLSEENNVIDVLYSVFESFISDEISDFNSSVYYSSPEYLKYSYLEGKLLV</sequence>
<gene>
    <name evidence="1" type="ORF">LF65_04269</name>
</gene>
<proteinExistence type="predicted"/>
<dbReference type="RefSeq" id="WP_041898761.1">
    <property type="nucleotide sequence ID" value="NZ_CP010086.2"/>
</dbReference>
<evidence type="ECO:0000313" key="2">
    <source>
        <dbReference type="Proteomes" id="UP000031866"/>
    </source>
</evidence>
<organism evidence="1 2">
    <name type="scientific">Clostridium beijerinckii</name>
    <name type="common">Clostridium MP</name>
    <dbReference type="NCBI Taxonomy" id="1520"/>
    <lineage>
        <taxon>Bacteria</taxon>
        <taxon>Bacillati</taxon>
        <taxon>Bacillota</taxon>
        <taxon>Clostridia</taxon>
        <taxon>Eubacteriales</taxon>
        <taxon>Clostridiaceae</taxon>
        <taxon>Clostridium</taxon>
    </lineage>
</organism>
<dbReference type="KEGG" id="cbei:LF65_04269"/>
<evidence type="ECO:0000313" key="1">
    <source>
        <dbReference type="EMBL" id="AJH00809.1"/>
    </source>
</evidence>